<reference evidence="1" key="1">
    <citation type="submission" date="2023-03" db="EMBL/GenBank/DDBJ databases">
        <title>Chromosome-scale reference genome and RAD-based genetic map of yellow starthistle (Centaurea solstitialis) reveal putative structural variation and QTLs associated with invader traits.</title>
        <authorList>
            <person name="Reatini B."/>
            <person name="Cang F.A."/>
            <person name="Jiang Q."/>
            <person name="Mckibben M.T.W."/>
            <person name="Barker M.S."/>
            <person name="Rieseberg L.H."/>
            <person name="Dlugosch K.M."/>
        </authorList>
    </citation>
    <scope>NUCLEOTIDE SEQUENCE</scope>
    <source>
        <strain evidence="1">CAN-66</strain>
        <tissue evidence="1">Leaf</tissue>
    </source>
</reference>
<evidence type="ECO:0000313" key="2">
    <source>
        <dbReference type="Proteomes" id="UP001172457"/>
    </source>
</evidence>
<gene>
    <name evidence="1" type="ORF">OSB04_017407</name>
</gene>
<dbReference type="Proteomes" id="UP001172457">
    <property type="component" value="Chromosome 4"/>
</dbReference>
<comment type="caution">
    <text evidence="1">The sequence shown here is derived from an EMBL/GenBank/DDBJ whole genome shotgun (WGS) entry which is preliminary data.</text>
</comment>
<dbReference type="EMBL" id="JARYMX010000004">
    <property type="protein sequence ID" value="KAJ9553362.1"/>
    <property type="molecule type" value="Genomic_DNA"/>
</dbReference>
<sequence length="181" mass="21221">MHPDKLFRDSVRLTIAELLEKVKDVKLHRLPIYFGIPFNMFPERSRETSLLLVNGNNQPYMDELRLLDNQSRFSTLHDLSLVPTERYRKLVRFPNSGGIFPLKALKETSRYLNWAMEPINIGMVPLKELKERSRCLSLVMEPMKLGMVPSNELEERILGWDRVFNNKHMYNVYGLGSDEKP</sequence>
<keyword evidence="2" id="KW-1185">Reference proteome</keyword>
<proteinExistence type="predicted"/>
<evidence type="ECO:0000313" key="1">
    <source>
        <dbReference type="EMBL" id="KAJ9553362.1"/>
    </source>
</evidence>
<accession>A0AA38TKX1</accession>
<protein>
    <submittedName>
        <fullName evidence="1">Uncharacterized protein</fullName>
    </submittedName>
</protein>
<dbReference type="AlphaFoldDB" id="A0AA38TKX1"/>
<name>A0AA38TKX1_9ASTR</name>
<organism evidence="1 2">
    <name type="scientific">Centaurea solstitialis</name>
    <name type="common">yellow star-thistle</name>
    <dbReference type="NCBI Taxonomy" id="347529"/>
    <lineage>
        <taxon>Eukaryota</taxon>
        <taxon>Viridiplantae</taxon>
        <taxon>Streptophyta</taxon>
        <taxon>Embryophyta</taxon>
        <taxon>Tracheophyta</taxon>
        <taxon>Spermatophyta</taxon>
        <taxon>Magnoliopsida</taxon>
        <taxon>eudicotyledons</taxon>
        <taxon>Gunneridae</taxon>
        <taxon>Pentapetalae</taxon>
        <taxon>asterids</taxon>
        <taxon>campanulids</taxon>
        <taxon>Asterales</taxon>
        <taxon>Asteraceae</taxon>
        <taxon>Carduoideae</taxon>
        <taxon>Cardueae</taxon>
        <taxon>Centaureinae</taxon>
        <taxon>Centaurea</taxon>
    </lineage>
</organism>